<dbReference type="EMBL" id="CAACVG010006464">
    <property type="protein sequence ID" value="VEN40304.1"/>
    <property type="molecule type" value="Genomic_DNA"/>
</dbReference>
<dbReference type="GO" id="GO:0004844">
    <property type="term" value="F:uracil DNA N-glycosylase activity"/>
    <property type="evidence" value="ECO:0007669"/>
    <property type="project" value="InterPro"/>
</dbReference>
<feature type="region of interest" description="Disordered" evidence="5">
    <location>
        <begin position="1"/>
        <end position="24"/>
    </location>
</feature>
<dbReference type="OrthoDB" id="10031947at2759"/>
<evidence type="ECO:0000256" key="1">
    <source>
        <dbReference type="ARBA" id="ARBA00008184"/>
    </source>
</evidence>
<dbReference type="Pfam" id="PF03167">
    <property type="entry name" value="UDG"/>
    <property type="match status" value="1"/>
</dbReference>
<dbReference type="InterPro" id="IPR036895">
    <property type="entry name" value="Uracil-DNA_glycosylase-like_sf"/>
</dbReference>
<gene>
    <name evidence="7" type="ORF">CALMAC_LOCUS4508</name>
</gene>
<keyword evidence="2" id="KW-0227">DNA damage</keyword>
<evidence type="ECO:0000313" key="8">
    <source>
        <dbReference type="Proteomes" id="UP000410492"/>
    </source>
</evidence>
<feature type="region of interest" description="Disordered" evidence="5">
    <location>
        <begin position="47"/>
        <end position="73"/>
    </location>
</feature>
<evidence type="ECO:0000259" key="6">
    <source>
        <dbReference type="Pfam" id="PF03167"/>
    </source>
</evidence>
<protein>
    <recommendedName>
        <fullName evidence="6">Uracil-DNA glycosylase-like domain-containing protein</fullName>
    </recommendedName>
</protein>
<evidence type="ECO:0000256" key="4">
    <source>
        <dbReference type="ARBA" id="ARBA00023204"/>
    </source>
</evidence>
<keyword evidence="4" id="KW-0234">DNA repair</keyword>
<keyword evidence="3" id="KW-0378">Hydrolase</keyword>
<dbReference type="PANTHER" id="PTHR11264:SF0">
    <property type="entry name" value="URACIL-DNA GLYCOSYLASE"/>
    <property type="match status" value="1"/>
</dbReference>
<dbReference type="InterPro" id="IPR002043">
    <property type="entry name" value="UDG_fam1"/>
</dbReference>
<dbReference type="Proteomes" id="UP000410492">
    <property type="component" value="Unassembled WGS sequence"/>
</dbReference>
<evidence type="ECO:0000256" key="5">
    <source>
        <dbReference type="SAM" id="MobiDB-lite"/>
    </source>
</evidence>
<name>A0A653BXK1_CALMS</name>
<dbReference type="CDD" id="cd10027">
    <property type="entry name" value="UDG-F1-like"/>
    <property type="match status" value="1"/>
</dbReference>
<accession>A0A653BXK1</accession>
<sequence length="290" mass="33244">MADTNGPSNTGMMQNRPDLTDNQANQSLSNIICNTEEHSHVENQQMLPNLGSSEDTGSQENNAPASKKRQLNMDELFPVKKTATGCISILREKDDKPTNFGLSCNQSCVYCKLEESMNPKWKESLKTEFEKEYFKNIKTYLHNNRDHLPPIEKIFTFTQFFPLEETKVSDIEGFEFPEHGDLTHWANSGVLLLNTVLTVYKKPKSHYGIGWEKLTTRIIELVSEKCNNVVFMLWGKEAQSKQTLIKNPNEHLILCAYHPSYRGGTYFLGCKHFSQANKYLVAHEKEGIEW</sequence>
<reference evidence="7 8" key="1">
    <citation type="submission" date="2019-01" db="EMBL/GenBank/DDBJ databases">
        <authorList>
            <person name="Sayadi A."/>
        </authorList>
    </citation>
    <scope>NUCLEOTIDE SEQUENCE [LARGE SCALE GENOMIC DNA]</scope>
</reference>
<dbReference type="Gene3D" id="3.40.470.10">
    <property type="entry name" value="Uracil-DNA glycosylase-like domain"/>
    <property type="match status" value="2"/>
</dbReference>
<organism evidence="7 8">
    <name type="scientific">Callosobruchus maculatus</name>
    <name type="common">Southern cowpea weevil</name>
    <name type="synonym">Pulse bruchid</name>
    <dbReference type="NCBI Taxonomy" id="64391"/>
    <lineage>
        <taxon>Eukaryota</taxon>
        <taxon>Metazoa</taxon>
        <taxon>Ecdysozoa</taxon>
        <taxon>Arthropoda</taxon>
        <taxon>Hexapoda</taxon>
        <taxon>Insecta</taxon>
        <taxon>Pterygota</taxon>
        <taxon>Neoptera</taxon>
        <taxon>Endopterygota</taxon>
        <taxon>Coleoptera</taxon>
        <taxon>Polyphaga</taxon>
        <taxon>Cucujiformia</taxon>
        <taxon>Chrysomeloidea</taxon>
        <taxon>Chrysomelidae</taxon>
        <taxon>Bruchinae</taxon>
        <taxon>Bruchini</taxon>
        <taxon>Callosobruchus</taxon>
    </lineage>
</organism>
<keyword evidence="8" id="KW-1185">Reference proteome</keyword>
<comment type="similarity">
    <text evidence="1">Belongs to the uracil-DNA glycosylase (UDG) superfamily. UNG family.</text>
</comment>
<evidence type="ECO:0000256" key="3">
    <source>
        <dbReference type="ARBA" id="ARBA00022801"/>
    </source>
</evidence>
<proteinExistence type="inferred from homology"/>
<feature type="compositionally biased region" description="Polar residues" evidence="5">
    <location>
        <begin position="1"/>
        <end position="13"/>
    </location>
</feature>
<dbReference type="AlphaFoldDB" id="A0A653BXK1"/>
<dbReference type="PANTHER" id="PTHR11264">
    <property type="entry name" value="URACIL-DNA GLYCOSYLASE"/>
    <property type="match status" value="1"/>
</dbReference>
<feature type="domain" description="Uracil-DNA glycosylase-like" evidence="6">
    <location>
        <begin position="184"/>
        <end position="280"/>
    </location>
</feature>
<evidence type="ECO:0000256" key="2">
    <source>
        <dbReference type="ARBA" id="ARBA00022763"/>
    </source>
</evidence>
<feature type="compositionally biased region" description="Polar residues" evidence="5">
    <location>
        <begin position="47"/>
        <end position="64"/>
    </location>
</feature>
<dbReference type="GO" id="GO:0097510">
    <property type="term" value="P:base-excision repair, AP site formation via deaminated base removal"/>
    <property type="evidence" value="ECO:0007669"/>
    <property type="project" value="TreeGrafter"/>
</dbReference>
<evidence type="ECO:0000313" key="7">
    <source>
        <dbReference type="EMBL" id="VEN40304.1"/>
    </source>
</evidence>
<dbReference type="InterPro" id="IPR005122">
    <property type="entry name" value="Uracil-DNA_glycosylase-like"/>
</dbReference>
<dbReference type="SUPFAM" id="SSF52141">
    <property type="entry name" value="Uracil-DNA glycosylase-like"/>
    <property type="match status" value="1"/>
</dbReference>